<organism evidence="9 10">
    <name type="scientific">Tegillarca granosa</name>
    <name type="common">Malaysian cockle</name>
    <name type="synonym">Anadara granosa</name>
    <dbReference type="NCBI Taxonomy" id="220873"/>
    <lineage>
        <taxon>Eukaryota</taxon>
        <taxon>Metazoa</taxon>
        <taxon>Spiralia</taxon>
        <taxon>Lophotrochozoa</taxon>
        <taxon>Mollusca</taxon>
        <taxon>Bivalvia</taxon>
        <taxon>Autobranchia</taxon>
        <taxon>Pteriomorphia</taxon>
        <taxon>Arcoida</taxon>
        <taxon>Arcoidea</taxon>
        <taxon>Arcidae</taxon>
        <taxon>Tegillarca</taxon>
    </lineage>
</organism>
<feature type="compositionally biased region" description="Basic residues" evidence="7">
    <location>
        <begin position="447"/>
        <end position="466"/>
    </location>
</feature>
<feature type="compositionally biased region" description="Polar residues" evidence="7">
    <location>
        <begin position="541"/>
        <end position="553"/>
    </location>
</feature>
<dbReference type="Proteomes" id="UP001217089">
    <property type="component" value="Unassembled WGS sequence"/>
</dbReference>
<feature type="compositionally biased region" description="Basic and acidic residues" evidence="7">
    <location>
        <begin position="1981"/>
        <end position="1992"/>
    </location>
</feature>
<feature type="compositionally biased region" description="Low complexity" evidence="7">
    <location>
        <begin position="467"/>
        <end position="492"/>
    </location>
</feature>
<evidence type="ECO:0000313" key="10">
    <source>
        <dbReference type="Proteomes" id="UP001217089"/>
    </source>
</evidence>
<feature type="coiled-coil region" evidence="6">
    <location>
        <begin position="1784"/>
        <end position="1818"/>
    </location>
</feature>
<feature type="region of interest" description="Disordered" evidence="7">
    <location>
        <begin position="1896"/>
        <end position="1935"/>
    </location>
</feature>
<gene>
    <name evidence="9" type="ORF">KUTeg_019697</name>
</gene>
<name>A0ABQ9EFU7_TEGGR</name>
<dbReference type="InterPro" id="IPR026736">
    <property type="entry name" value="Virilizer"/>
</dbReference>
<evidence type="ECO:0000259" key="8">
    <source>
        <dbReference type="Pfam" id="PF15912"/>
    </source>
</evidence>
<evidence type="ECO:0000256" key="5">
    <source>
        <dbReference type="ARBA" id="ARBA00023242"/>
    </source>
</evidence>
<evidence type="ECO:0000313" key="9">
    <source>
        <dbReference type="EMBL" id="KAJ8303301.1"/>
    </source>
</evidence>
<comment type="subcellular location">
    <subcellularLocation>
        <location evidence="1">Nucleus</location>
    </subcellularLocation>
</comment>
<evidence type="ECO:0000256" key="4">
    <source>
        <dbReference type="ARBA" id="ARBA00023187"/>
    </source>
</evidence>
<evidence type="ECO:0000256" key="7">
    <source>
        <dbReference type="SAM" id="MobiDB-lite"/>
    </source>
</evidence>
<feature type="compositionally biased region" description="Basic residues" evidence="7">
    <location>
        <begin position="407"/>
        <end position="433"/>
    </location>
</feature>
<reference evidence="9 10" key="1">
    <citation type="submission" date="2022-12" db="EMBL/GenBank/DDBJ databases">
        <title>Chromosome-level genome of Tegillarca granosa.</title>
        <authorList>
            <person name="Kim J."/>
        </authorList>
    </citation>
    <scope>NUCLEOTIDE SEQUENCE [LARGE SCALE GENOMIC DNA]</scope>
    <source>
        <strain evidence="9">Teg-2019</strain>
        <tissue evidence="9">Adductor muscle</tissue>
    </source>
</reference>
<keyword evidence="4" id="KW-0508">mRNA splicing</keyword>
<evidence type="ECO:0000256" key="1">
    <source>
        <dbReference type="ARBA" id="ARBA00004123"/>
    </source>
</evidence>
<feature type="domain" description="Virilizer N-terminal" evidence="8">
    <location>
        <begin position="8"/>
        <end position="204"/>
    </location>
</feature>
<comment type="similarity">
    <text evidence="2">Belongs to the vir family.</text>
</comment>
<evidence type="ECO:0000256" key="2">
    <source>
        <dbReference type="ARBA" id="ARBA00008371"/>
    </source>
</evidence>
<dbReference type="InterPro" id="IPR031801">
    <property type="entry name" value="VIR_N"/>
</dbReference>
<feature type="compositionally biased region" description="Low complexity" evidence="7">
    <location>
        <begin position="188"/>
        <end position="204"/>
    </location>
</feature>
<evidence type="ECO:0000256" key="6">
    <source>
        <dbReference type="SAM" id="Coils"/>
    </source>
</evidence>
<keyword evidence="3" id="KW-0507">mRNA processing</keyword>
<feature type="compositionally biased region" description="Low complexity" evidence="7">
    <location>
        <begin position="1969"/>
        <end position="1979"/>
    </location>
</feature>
<feature type="compositionally biased region" description="Basic and acidic residues" evidence="7">
    <location>
        <begin position="2047"/>
        <end position="2058"/>
    </location>
</feature>
<dbReference type="Pfam" id="PF15912">
    <property type="entry name" value="VIR_N"/>
    <property type="match status" value="1"/>
</dbReference>
<feature type="region of interest" description="Disordered" evidence="7">
    <location>
        <begin position="1955"/>
        <end position="2070"/>
    </location>
</feature>
<keyword evidence="10" id="KW-1185">Reference proteome</keyword>
<dbReference type="PANTHER" id="PTHR23185:SF0">
    <property type="entry name" value="PROTEIN VIRILIZER HOMOLOG"/>
    <property type="match status" value="1"/>
</dbReference>
<proteinExistence type="inferred from homology"/>
<protein>
    <recommendedName>
        <fullName evidence="8">Virilizer N-terminal domain-containing protein</fullName>
    </recommendedName>
</protein>
<feature type="compositionally biased region" description="Pro residues" evidence="7">
    <location>
        <begin position="137"/>
        <end position="146"/>
    </location>
</feature>
<feature type="compositionally biased region" description="Basic and acidic residues" evidence="7">
    <location>
        <begin position="1896"/>
        <end position="1909"/>
    </location>
</feature>
<sequence>MADDVPDVELLFFDTFSHENAEELNLDLVQFPSPVIISEVRVIPLQTRVQADVPGGVRLGATNPSNFKLELFVNNLSKPNSSVFERLGLLDYRENQEILYKSEKEIPTDGLILKGWYNTITVAIYGQLTVVKADRTSPPPPPPPQPKATKQTVETRSGQQSETSHKEWEPPRQTTGKPQQQHPLDYIQQQVELQQHQQKQQQQQAHGQITAMTHPPPKPVPPSGQQQPPSLGLPHTLSHAPPQPVPPPSAHLLSQPLSKTVPSQQPPDLFRNVDPAFDPSRPPPSTNMRLLDNREGHFDPPTLTREGARDFPTESRDQYDNYEDRQRDGYDFRGHRDQDSRERDFDRSRDSSRDSSRDRDIRDGPSRVSKEKERKREWEKFREREREREAMKDKTKEWPLSPSRSWSRSRSKSRSRSRSYSRSPRRNRSRSRSVSRSPDRRSWTPGKRSRSPQGHRSRSPQGHRSRSPPSLRSRSPTSLKSRSPPSIRSRSPPSRRSRSPPRRSFSPPPPPPQQQQEMHPRSPVSQQIHKISPILTPRSPCLQTPMSPESRSLSQEHEFMELHHTQSHLQPLHEQVMMPSEEEEAEAGEIIEGGEQEMFMDPMSPEQSQYISDGEIQDADDAYENISSDDEFPEIEDISASYTNLVMEDMPEDWSYNIPTFNPLQSELTPLVYFKNIALTKYELEKEELLKNLDSYTERPVEAQSLIDMIEEFTNAEHHEKWIESLEGVPALLSKGLVYLLHKEKKTDVLETIVDWTLEGLDSSKAMSQPESAYKVRHLKMGIKLAGSMCCCDPEITVKCISRNLQHKLLDLLADQYMSFSLKLQILVSLDKTTRFKDGVEWFLGTHPLQKVKSEIKTEDTKPDTYTESCYVRFINVMLKKQVVRVSVGMTALLRKLHVYEVMRKLNSQIESVVDNIPPAVLEGASKLQEDAEMTDDDAMIMGGHTIPNEEIKSIITALSEITKVITLAPHLIAQPKRTLPGKVMFEVALPPYDPYPNLFHLADSSGLLEGIFVLLSTPATSNHMGLFSTIKDLLETLVKTQKGLMYLTSKPELTSGIMKALIQSSDFNKDDPVDESPLQQLGMELINYLHSFLFVDQLLDHHSKEVSKKKDVESEKLLTLLRHLLSVTFTPAGKEAVVHVLGLEENLLSILPFLERTGQDEGVINLKKSACAGYSVGLLLCLVRNTQSVLPYDKFNKRLVTISEDDFSSRLSELQEWLSPLKSLTSYNCEGVSAAVSQLKHLGEDLQKIPRSLVTVIRVLKEMTVPPETRYPDDTPTELKYKFALLEVYGSDCFPILINVLQKTSELLLRSWQEGIPQSADQMAFHISIIKPTLQIVKTILLHLILARGSEFRDLTALPVLFEVFTIFCSVPMSAYFTDDLMEIQKHIIDTLLGFTQPMLNQSETEEALSQSLWTLSLKELFKYTLKAPYTYLSGLLILSELLPLPLPLQAQEALSEEEVNLSVTTRKLWSAHLHSLTQQIQEVIQKLGISTCQPVQQVLRRICWQLSDLSSLSAVMVTKTVLNMVVDSFSIVGGKKVEEKKEGEKQEDKEEIPNMIASPFSSKMLNLLAFVVQQPAIKCAMLQLTSKTEGEEVYKELIPNLLEILNTVCDTSPHIQAQECVVSIIQSLCDLEVSMVAGESVPVLDQIAYSLPPADYMSQITAALLDHMCNPDHSYASILPCVRTLVMLTDHDYGFYHLKSVLEQKTTVLGKLMVRINTTFSKDSSDCLSTLSTLLEFLRLLVSVEVPGMEVTISRTYTLSLKELQEVLSWKPSMENHPLLDLEKLLEDCAKEDETLDSLLESMVNLMKTLRETTENQEKPNICEPPLPPTKCLTDLFNSRSVYVLSNMEDEHLNATYWLANPVLDEADIEPALIAVDMEDICRKYMPDFNLEEELKKSKQSSEEFSMKPRRIKHGSSSKFSSDRRASKEININRGRGFRRPFVAPMRGRGIARGLMNNANRSDNFRSRPPNTSRPPSMHVDDFMKLEKGQNDQQESQIPTTSTLIRRSDKHKRLDISGRGGMNNYSRPKFESPHPFGRGGGGPSSDDRRGGRDFHFSPRGSRGYWPRGKEDRFMGRGFRGRRDDTLTRKVIYMGVYATMKNN</sequence>
<feature type="compositionally biased region" description="Polar residues" evidence="7">
    <location>
        <begin position="1993"/>
        <end position="2007"/>
    </location>
</feature>
<evidence type="ECO:0000256" key="3">
    <source>
        <dbReference type="ARBA" id="ARBA00022664"/>
    </source>
</evidence>
<keyword evidence="6" id="KW-0175">Coiled coil</keyword>
<accession>A0ABQ9EFU7</accession>
<feature type="compositionally biased region" description="Basic and acidic residues" evidence="7">
    <location>
        <begin position="306"/>
        <end position="397"/>
    </location>
</feature>
<feature type="compositionally biased region" description="Low complexity" evidence="7">
    <location>
        <begin position="223"/>
        <end position="234"/>
    </location>
</feature>
<feature type="compositionally biased region" description="Polar residues" evidence="7">
    <location>
        <begin position="148"/>
        <end position="162"/>
    </location>
</feature>
<feature type="region of interest" description="Disordered" evidence="7">
    <location>
        <begin position="133"/>
        <end position="555"/>
    </location>
</feature>
<keyword evidence="5" id="KW-0539">Nucleus</keyword>
<dbReference type="PANTHER" id="PTHR23185">
    <property type="entry name" value="PROTEIN VIRILIZER HOMOLOG"/>
    <property type="match status" value="1"/>
</dbReference>
<feature type="compositionally biased region" description="Polar residues" evidence="7">
    <location>
        <begin position="172"/>
        <end position="182"/>
    </location>
</feature>
<comment type="caution">
    <text evidence="9">The sequence shown here is derived from an EMBL/GenBank/DDBJ whole genome shotgun (WGS) entry which is preliminary data.</text>
</comment>
<dbReference type="EMBL" id="JARBDR010000917">
    <property type="protein sequence ID" value="KAJ8303301.1"/>
    <property type="molecule type" value="Genomic_DNA"/>
</dbReference>